<feature type="region of interest" description="Disordered" evidence="11">
    <location>
        <begin position="254"/>
        <end position="290"/>
    </location>
</feature>
<evidence type="ECO:0000259" key="14">
    <source>
        <dbReference type="PROSITE" id="PS50853"/>
    </source>
</evidence>
<organism evidence="15 16">
    <name type="scientific">Alosa alosa</name>
    <name type="common">allis shad</name>
    <dbReference type="NCBI Taxonomy" id="278164"/>
    <lineage>
        <taxon>Eukaryota</taxon>
        <taxon>Metazoa</taxon>
        <taxon>Chordata</taxon>
        <taxon>Craniata</taxon>
        <taxon>Vertebrata</taxon>
        <taxon>Euteleostomi</taxon>
        <taxon>Actinopterygii</taxon>
        <taxon>Neopterygii</taxon>
        <taxon>Teleostei</taxon>
        <taxon>Clupei</taxon>
        <taxon>Clupeiformes</taxon>
        <taxon>Clupeoidei</taxon>
        <taxon>Clupeidae</taxon>
        <taxon>Alosa</taxon>
    </lineage>
</organism>
<comment type="caution">
    <text evidence="15">The sequence shown here is derived from an EMBL/GenBank/DDBJ whole genome shotgun (WGS) entry which is preliminary data.</text>
</comment>
<keyword evidence="7" id="KW-0084">Basement membrane</keyword>
<dbReference type="InterPro" id="IPR013783">
    <property type="entry name" value="Ig-like_fold"/>
</dbReference>
<evidence type="ECO:0000256" key="1">
    <source>
        <dbReference type="ARBA" id="ARBA00004302"/>
    </source>
</evidence>
<evidence type="ECO:0000313" key="15">
    <source>
        <dbReference type="EMBL" id="KAG5281930.1"/>
    </source>
</evidence>
<accession>A0AAV6H778</accession>
<feature type="compositionally biased region" description="Gly residues" evidence="11">
    <location>
        <begin position="259"/>
        <end position="271"/>
    </location>
</feature>
<keyword evidence="8" id="KW-1015">Disulfide bond</keyword>
<keyword evidence="2" id="KW-0964">Secreted</keyword>
<feature type="domain" description="Fibronectin type-III" evidence="14">
    <location>
        <begin position="325"/>
        <end position="414"/>
    </location>
</feature>
<evidence type="ECO:0000313" key="16">
    <source>
        <dbReference type="Proteomes" id="UP000823561"/>
    </source>
</evidence>
<dbReference type="InterPro" id="IPR050525">
    <property type="entry name" value="ECM_Assembly_Org"/>
</dbReference>
<dbReference type="PROSITE" id="PS50234">
    <property type="entry name" value="VWFA"/>
    <property type="match status" value="1"/>
</dbReference>
<sequence>MAMGFLTLFFASVLLCRTNSQTVPDTVLNCCEGDVLILLDASGSIASYEFSHMVSFLAELLQPFSLGPEEVRFSLLLVGTEPRVEFGFETHRTQQALQEALRQVKQLRGDTNTVKALEIAGERLLPQGVPGGTRPNLPRVLLWLTDGVDPGQVSKPMKELRNEGVDVLVVSTGHGNYQVLREVVSAPVEEHLYFVDIDDINIILEDVRNAIIEIIRAERLQVRDVSTRSATLHWRPVLAGSGYYDIRFGPVPSGAETGPAGGPGTSPGTGAGHHQRISRPGDAKTAQLTGLRPDTKYKVTLRPESNLGILKTLTTYFTTQSEVLSPATVTVSESTSNSVRVSWGPVQPDSVQSVQVEYSALPAGKLQIAKVNKQQNYTVLRNLEPDTQYLVTVSAKHASGGERAMSVKVCTQEVLPALADLQLTTVGSDSVQVQWKGAEEGLRGYWVTWEGDQSRVSQAAARSTLYLPPSSLSTTLKNMPPSARVCVSPVYRTARGEGLCCTAHFKDALTWGYKS</sequence>
<dbReference type="CDD" id="cd01450">
    <property type="entry name" value="vWFA_subfamily_ECM"/>
    <property type="match status" value="1"/>
</dbReference>
<evidence type="ECO:0000259" key="13">
    <source>
        <dbReference type="PROSITE" id="PS50234"/>
    </source>
</evidence>
<feature type="signal peptide" evidence="12">
    <location>
        <begin position="1"/>
        <end position="20"/>
    </location>
</feature>
<dbReference type="PANTHER" id="PTHR24020:SF77">
    <property type="entry name" value="VON WILLEBRAND FACTOR A DOMAIN-CONTAINING PROTEIN 1"/>
    <property type="match status" value="1"/>
</dbReference>
<gene>
    <name evidence="15" type="ORF">AALO_G00050370</name>
</gene>
<dbReference type="InterPro" id="IPR036465">
    <property type="entry name" value="vWFA_dom_sf"/>
</dbReference>
<evidence type="ECO:0000256" key="9">
    <source>
        <dbReference type="ARBA" id="ARBA00029542"/>
    </source>
</evidence>
<keyword evidence="6" id="KW-0677">Repeat</keyword>
<evidence type="ECO:0000256" key="8">
    <source>
        <dbReference type="ARBA" id="ARBA00023157"/>
    </source>
</evidence>
<keyword evidence="16" id="KW-1185">Reference proteome</keyword>
<dbReference type="AlphaFoldDB" id="A0AAV6H778"/>
<protein>
    <recommendedName>
        <fullName evidence="9">von Willebrand factor A domain-containing protein 1</fullName>
    </recommendedName>
</protein>
<dbReference type="Proteomes" id="UP000823561">
    <property type="component" value="Chromosome 4"/>
</dbReference>
<feature type="domain" description="Fibronectin type-III" evidence="14">
    <location>
        <begin position="216"/>
        <end position="322"/>
    </location>
</feature>
<dbReference type="GO" id="GO:0005604">
    <property type="term" value="C:basement membrane"/>
    <property type="evidence" value="ECO:0007669"/>
    <property type="project" value="UniProtKB-SubCell"/>
</dbReference>
<dbReference type="SMART" id="SM00327">
    <property type="entry name" value="VWA"/>
    <property type="match status" value="1"/>
</dbReference>
<dbReference type="CDD" id="cd00063">
    <property type="entry name" value="FN3"/>
    <property type="match status" value="2"/>
</dbReference>
<comment type="function">
    <text evidence="10">Promotes matrix assembly. Involved in the organization of skeletal muscles and in the formation of neuromuscular junctions.</text>
</comment>
<dbReference type="InterPro" id="IPR003961">
    <property type="entry name" value="FN3_dom"/>
</dbReference>
<dbReference type="Gene3D" id="2.60.40.10">
    <property type="entry name" value="Immunoglobulins"/>
    <property type="match status" value="3"/>
</dbReference>
<dbReference type="Pfam" id="PF00092">
    <property type="entry name" value="VWA"/>
    <property type="match status" value="1"/>
</dbReference>
<keyword evidence="5 12" id="KW-0732">Signal</keyword>
<keyword evidence="3" id="KW-0272">Extracellular matrix</keyword>
<evidence type="ECO:0000256" key="4">
    <source>
        <dbReference type="ARBA" id="ARBA00022553"/>
    </source>
</evidence>
<reference evidence="15" key="1">
    <citation type="submission" date="2020-10" db="EMBL/GenBank/DDBJ databases">
        <title>Chromosome-scale genome assembly of the Allis shad, Alosa alosa.</title>
        <authorList>
            <person name="Margot Z."/>
            <person name="Christophe K."/>
            <person name="Cabau C."/>
            <person name="Louis A."/>
            <person name="Berthelot C."/>
            <person name="Parey E."/>
            <person name="Roest Crollius H."/>
            <person name="Montfort J."/>
            <person name="Robinson-Rechavi M."/>
            <person name="Bucao C."/>
            <person name="Bouchez O."/>
            <person name="Gislard M."/>
            <person name="Lluch J."/>
            <person name="Milhes M."/>
            <person name="Lampietro C."/>
            <person name="Lopez Roques C."/>
            <person name="Donnadieu C."/>
            <person name="Braasch I."/>
            <person name="Desvignes T."/>
            <person name="Postlethwait J."/>
            <person name="Bobe J."/>
            <person name="Guiguen Y."/>
        </authorList>
    </citation>
    <scope>NUCLEOTIDE SEQUENCE</scope>
    <source>
        <strain evidence="15">M-15738</strain>
        <tissue evidence="15">Blood</tissue>
    </source>
</reference>
<evidence type="ECO:0000256" key="5">
    <source>
        <dbReference type="ARBA" id="ARBA00022729"/>
    </source>
</evidence>
<dbReference type="SMART" id="SM00060">
    <property type="entry name" value="FN3"/>
    <property type="match status" value="3"/>
</dbReference>
<dbReference type="InterPro" id="IPR002035">
    <property type="entry name" value="VWF_A"/>
</dbReference>
<feature type="chain" id="PRO_5043417143" description="von Willebrand factor A domain-containing protein 1" evidence="12">
    <location>
        <begin position="21"/>
        <end position="515"/>
    </location>
</feature>
<keyword evidence="4" id="KW-0597">Phosphoprotein</keyword>
<proteinExistence type="predicted"/>
<evidence type="ECO:0000256" key="12">
    <source>
        <dbReference type="SAM" id="SignalP"/>
    </source>
</evidence>
<evidence type="ECO:0000256" key="10">
    <source>
        <dbReference type="ARBA" id="ARBA00046169"/>
    </source>
</evidence>
<dbReference type="Gene3D" id="3.40.50.410">
    <property type="entry name" value="von Willebrand factor, type A domain"/>
    <property type="match status" value="1"/>
</dbReference>
<evidence type="ECO:0000256" key="3">
    <source>
        <dbReference type="ARBA" id="ARBA00022530"/>
    </source>
</evidence>
<dbReference type="EMBL" id="JADWDJ010000004">
    <property type="protein sequence ID" value="KAG5281930.1"/>
    <property type="molecule type" value="Genomic_DNA"/>
</dbReference>
<evidence type="ECO:0000256" key="7">
    <source>
        <dbReference type="ARBA" id="ARBA00022869"/>
    </source>
</evidence>
<dbReference type="SUPFAM" id="SSF49265">
    <property type="entry name" value="Fibronectin type III"/>
    <property type="match status" value="2"/>
</dbReference>
<dbReference type="SUPFAM" id="SSF53300">
    <property type="entry name" value="vWA-like"/>
    <property type="match status" value="1"/>
</dbReference>
<dbReference type="InterPro" id="IPR036116">
    <property type="entry name" value="FN3_sf"/>
</dbReference>
<dbReference type="PROSITE" id="PS50853">
    <property type="entry name" value="FN3"/>
    <property type="match status" value="2"/>
</dbReference>
<evidence type="ECO:0000256" key="6">
    <source>
        <dbReference type="ARBA" id="ARBA00022737"/>
    </source>
</evidence>
<comment type="subcellular location">
    <subcellularLocation>
        <location evidence="1">Secreted</location>
        <location evidence="1">Extracellular space</location>
        <location evidence="1">Extracellular matrix</location>
        <location evidence="1">Basement membrane</location>
    </subcellularLocation>
</comment>
<dbReference type="PANTHER" id="PTHR24020">
    <property type="entry name" value="COLLAGEN ALPHA"/>
    <property type="match status" value="1"/>
</dbReference>
<evidence type="ECO:0000256" key="2">
    <source>
        <dbReference type="ARBA" id="ARBA00022525"/>
    </source>
</evidence>
<dbReference type="Pfam" id="PF00041">
    <property type="entry name" value="fn3"/>
    <property type="match status" value="1"/>
</dbReference>
<name>A0AAV6H778_9TELE</name>
<feature type="domain" description="VWFA" evidence="13">
    <location>
        <begin position="34"/>
        <end position="211"/>
    </location>
</feature>
<evidence type="ECO:0000256" key="11">
    <source>
        <dbReference type="SAM" id="MobiDB-lite"/>
    </source>
</evidence>